<evidence type="ECO:0000313" key="7">
    <source>
        <dbReference type="Proteomes" id="UP000193108"/>
    </source>
</evidence>
<dbReference type="GO" id="GO:0006508">
    <property type="term" value="P:proteolysis"/>
    <property type="evidence" value="ECO:0007669"/>
    <property type="project" value="UniProtKB-KW"/>
</dbReference>
<dbReference type="GO" id="GO:0008234">
    <property type="term" value="F:cysteine-type peptidase activity"/>
    <property type="evidence" value="ECO:0007669"/>
    <property type="project" value="UniProtKB-KW"/>
</dbReference>
<dbReference type="RefSeq" id="WP_085139187.1">
    <property type="nucleotide sequence ID" value="NZ_LQPI01000051.1"/>
</dbReference>
<evidence type="ECO:0000256" key="1">
    <source>
        <dbReference type="ARBA" id="ARBA00007074"/>
    </source>
</evidence>
<dbReference type="Pfam" id="PF00877">
    <property type="entry name" value="NLPC_P60"/>
    <property type="match status" value="1"/>
</dbReference>
<protein>
    <recommendedName>
        <fullName evidence="5">NlpC/P60 domain-containing protein</fullName>
    </recommendedName>
</protein>
<proteinExistence type="inferred from homology"/>
<comment type="caution">
    <text evidence="6">The sequence shown here is derived from an EMBL/GenBank/DDBJ whole genome shotgun (WGS) entry which is preliminary data.</text>
</comment>
<dbReference type="InterPro" id="IPR051794">
    <property type="entry name" value="PG_Endopeptidase_C40"/>
</dbReference>
<evidence type="ECO:0000313" key="6">
    <source>
        <dbReference type="EMBL" id="ORW19257.1"/>
    </source>
</evidence>
<name>A0A1X1Z775_MYCNO</name>
<keyword evidence="2" id="KW-0645">Protease</keyword>
<comment type="similarity">
    <text evidence="1">Belongs to the peptidase C40 family.</text>
</comment>
<dbReference type="Gene3D" id="3.90.1720.10">
    <property type="entry name" value="endopeptidase domain like (from Nostoc punctiforme)"/>
    <property type="match status" value="1"/>
</dbReference>
<sequence length="269" mass="29540">MSNGELEVLSRANELFAGNPQTASLESGADHYAQMLERNTNLDTGAGHDRYRMAVLAQRERLMDTACTDARANLVLAAAVADHARADRQTAGVVSAARADSAVSPDTPLAHREAMRRRVARLRAQHAHVASAQHRARTHRARLRRLRYRGVRRRPVRVDRLRLPNTRAGLAVRAALSRLGRPYVWGASGPDRFDCSGLTQWAYHQAGVPLTRTTYTQIHEGIPVPPSQIRPGDLVFPSTGHVQLAIGGNRVIEAPHAVKSTDVVYDVVV</sequence>
<feature type="domain" description="NlpC/P60" evidence="5">
    <location>
        <begin position="165"/>
        <end position="269"/>
    </location>
</feature>
<organism evidence="6 7">
    <name type="scientific">Mycolicibacter nonchromogenicus</name>
    <name type="common">Mycobacterium nonchromogenicum</name>
    <dbReference type="NCBI Taxonomy" id="1782"/>
    <lineage>
        <taxon>Bacteria</taxon>
        <taxon>Bacillati</taxon>
        <taxon>Actinomycetota</taxon>
        <taxon>Actinomycetes</taxon>
        <taxon>Mycobacteriales</taxon>
        <taxon>Mycobacteriaceae</taxon>
        <taxon>Mycolicibacter</taxon>
    </lineage>
</organism>
<dbReference type="PROSITE" id="PS51935">
    <property type="entry name" value="NLPC_P60"/>
    <property type="match status" value="1"/>
</dbReference>
<dbReference type="InterPro" id="IPR000064">
    <property type="entry name" value="NLP_P60_dom"/>
</dbReference>
<dbReference type="SUPFAM" id="SSF54001">
    <property type="entry name" value="Cysteine proteinases"/>
    <property type="match status" value="1"/>
</dbReference>
<evidence type="ECO:0000256" key="3">
    <source>
        <dbReference type="ARBA" id="ARBA00022801"/>
    </source>
</evidence>
<dbReference type="PANTHER" id="PTHR47359:SF3">
    <property type="entry name" value="NLP_P60 DOMAIN-CONTAINING PROTEIN-RELATED"/>
    <property type="match status" value="1"/>
</dbReference>
<dbReference type="AlphaFoldDB" id="A0A1X1Z775"/>
<gene>
    <name evidence="6" type="ORF">AWC18_14540</name>
</gene>
<evidence type="ECO:0000256" key="4">
    <source>
        <dbReference type="ARBA" id="ARBA00022807"/>
    </source>
</evidence>
<dbReference type="Proteomes" id="UP000193108">
    <property type="component" value="Unassembled WGS sequence"/>
</dbReference>
<keyword evidence="4" id="KW-0788">Thiol protease</keyword>
<keyword evidence="7" id="KW-1185">Reference proteome</keyword>
<dbReference type="STRING" id="1782.AWC18_14540"/>
<evidence type="ECO:0000259" key="5">
    <source>
        <dbReference type="PROSITE" id="PS51935"/>
    </source>
</evidence>
<accession>A0A1X1Z775</accession>
<reference evidence="6 7" key="1">
    <citation type="submission" date="2016-01" db="EMBL/GenBank/DDBJ databases">
        <title>The new phylogeny of the genus Mycobacterium.</title>
        <authorList>
            <person name="Tarcisio F."/>
            <person name="Conor M."/>
            <person name="Antonella G."/>
            <person name="Elisabetta G."/>
            <person name="Giulia F.S."/>
            <person name="Sara T."/>
            <person name="Anna F."/>
            <person name="Clotilde B."/>
            <person name="Roberto B."/>
            <person name="Veronica D.S."/>
            <person name="Fabio R."/>
            <person name="Monica P."/>
            <person name="Olivier J."/>
            <person name="Enrico T."/>
            <person name="Nicola S."/>
        </authorList>
    </citation>
    <scope>NUCLEOTIDE SEQUENCE [LARGE SCALE GENOMIC DNA]</scope>
    <source>
        <strain evidence="6 7">DSM 44164</strain>
    </source>
</reference>
<dbReference type="InterPro" id="IPR038765">
    <property type="entry name" value="Papain-like_cys_pep_sf"/>
</dbReference>
<dbReference type="EMBL" id="LQPI01000051">
    <property type="protein sequence ID" value="ORW19257.1"/>
    <property type="molecule type" value="Genomic_DNA"/>
</dbReference>
<keyword evidence="3" id="KW-0378">Hydrolase</keyword>
<evidence type="ECO:0000256" key="2">
    <source>
        <dbReference type="ARBA" id="ARBA00022670"/>
    </source>
</evidence>
<dbReference type="PANTHER" id="PTHR47359">
    <property type="entry name" value="PEPTIDOGLYCAN DL-ENDOPEPTIDASE CWLO"/>
    <property type="match status" value="1"/>
</dbReference>